<dbReference type="InterPro" id="IPR001806">
    <property type="entry name" value="Small_GTPase"/>
</dbReference>
<dbReference type="InterPro" id="IPR038305">
    <property type="entry name" value="HeLo_sf"/>
</dbReference>
<evidence type="ECO:0000259" key="5">
    <source>
        <dbReference type="Pfam" id="PF14479"/>
    </source>
</evidence>
<dbReference type="Gene3D" id="3.40.50.300">
    <property type="entry name" value="P-loop containing nucleotide triphosphate hydrolases"/>
    <property type="match status" value="1"/>
</dbReference>
<evidence type="ECO:0000313" key="7">
    <source>
        <dbReference type="Proteomes" id="UP001322138"/>
    </source>
</evidence>
<keyword evidence="2" id="KW-0547">Nucleotide-binding</keyword>
<dbReference type="Gene3D" id="1.20.120.1020">
    <property type="entry name" value="Prion-inhibition and propagation, HeLo domain"/>
    <property type="match status" value="1"/>
</dbReference>
<dbReference type="CDD" id="cd00157">
    <property type="entry name" value="Rho"/>
    <property type="match status" value="1"/>
</dbReference>
<keyword evidence="1" id="KW-0488">Methylation</keyword>
<sequence>MLCLPALPGFFGPPRICHCQVRVDPGEDKTLRALRSILHLQNLRLTNIPPTMAETAGLAIGVIGLAGLFTTCAGCYQLVRRGARLERDFKLLETKFDNQELRLLSWGKACGLSGMGMEQYDKRLDDPVLRSRVTATLECIKDLFHDESLLRNRYGLVPPKQHGSNRAPALQLLGSSSLGTRRPFFFWKKQQRASRLWNTASWAISDREHFAQLIQHLKDLNDDLEAMTRCFGDIALKQRHIVEVEISEVDDLETLEEIALASQNDEDLISDTVSLRLNSIRSASIRKGHDDETSVSTIDETLTFNQDRAFQPASPLTEPPIRTRFKCVVVGDRNAGKTRLLSAFAYNRLPGPYSPTVFDSCVIGCQVDGVDLQLELKDTSGQEDYDKLRPFSYNGADVVLLCFRAENPTAAKDAILGKWTWEIKSYCPEVPLVLVGLKNPDEDAAAGPFQEPQASDDFVPLRITKDIGATSYFFCDPETGFGVRELLEFTLRTAVRSSQPPPATPTPVKRRSRVTDIVKDFMGQQNDG</sequence>
<name>A0ABR0F874_9PEZI</name>
<comment type="caution">
    <text evidence="6">The sequence shown here is derived from an EMBL/GenBank/DDBJ whole genome shotgun (WGS) entry which is preliminary data.</text>
</comment>
<evidence type="ECO:0000256" key="1">
    <source>
        <dbReference type="ARBA" id="ARBA00022481"/>
    </source>
</evidence>
<evidence type="ECO:0000256" key="3">
    <source>
        <dbReference type="ARBA" id="ARBA00023134"/>
    </source>
</evidence>
<dbReference type="InterPro" id="IPR027417">
    <property type="entry name" value="P-loop_NTPase"/>
</dbReference>
<dbReference type="PRINTS" id="PR00449">
    <property type="entry name" value="RASTRNSFRMNG"/>
</dbReference>
<dbReference type="GeneID" id="87901165"/>
<protein>
    <submittedName>
        <fullName evidence="6">Rho-related BTB domain-containing protein 1</fullName>
    </submittedName>
</protein>
<dbReference type="PROSITE" id="PS51419">
    <property type="entry name" value="RAB"/>
    <property type="match status" value="1"/>
</dbReference>
<dbReference type="PROSITE" id="PS51420">
    <property type="entry name" value="RHO"/>
    <property type="match status" value="1"/>
</dbReference>
<organism evidence="6 7">
    <name type="scientific">Podospora bellae-mahoneyi</name>
    <dbReference type="NCBI Taxonomy" id="2093777"/>
    <lineage>
        <taxon>Eukaryota</taxon>
        <taxon>Fungi</taxon>
        <taxon>Dikarya</taxon>
        <taxon>Ascomycota</taxon>
        <taxon>Pezizomycotina</taxon>
        <taxon>Sordariomycetes</taxon>
        <taxon>Sordariomycetidae</taxon>
        <taxon>Sordariales</taxon>
        <taxon>Podosporaceae</taxon>
        <taxon>Podospora</taxon>
    </lineage>
</organism>
<feature type="region of interest" description="Disordered" evidence="4">
    <location>
        <begin position="495"/>
        <end position="514"/>
    </location>
</feature>
<feature type="domain" description="Prion-inhibition and propagation HeLo" evidence="5">
    <location>
        <begin position="57"/>
        <end position="257"/>
    </location>
</feature>
<proteinExistence type="predicted"/>
<dbReference type="Pfam" id="PF14479">
    <property type="entry name" value="HeLo"/>
    <property type="match status" value="1"/>
</dbReference>
<gene>
    <name evidence="6" type="primary">RHOBTB1</name>
    <name evidence="6" type="ORF">QC761_700900</name>
</gene>
<dbReference type="SMART" id="SM00174">
    <property type="entry name" value="RHO"/>
    <property type="match status" value="1"/>
</dbReference>
<accession>A0ABR0F874</accession>
<dbReference type="InterPro" id="IPR005225">
    <property type="entry name" value="Small_GTP-bd"/>
</dbReference>
<dbReference type="InterPro" id="IPR029498">
    <property type="entry name" value="HeLo_dom"/>
</dbReference>
<evidence type="ECO:0000256" key="4">
    <source>
        <dbReference type="SAM" id="MobiDB-lite"/>
    </source>
</evidence>
<dbReference type="SUPFAM" id="SSF52540">
    <property type="entry name" value="P-loop containing nucleoside triphosphate hydrolases"/>
    <property type="match status" value="1"/>
</dbReference>
<dbReference type="SMART" id="SM00173">
    <property type="entry name" value="RAS"/>
    <property type="match status" value="1"/>
</dbReference>
<dbReference type="EMBL" id="JAFFGZ010000009">
    <property type="protein sequence ID" value="KAK4639891.1"/>
    <property type="molecule type" value="Genomic_DNA"/>
</dbReference>
<dbReference type="PANTHER" id="PTHR24072">
    <property type="entry name" value="RHO FAMILY GTPASE"/>
    <property type="match status" value="1"/>
</dbReference>
<keyword evidence="7" id="KW-1185">Reference proteome</keyword>
<dbReference type="Proteomes" id="UP001322138">
    <property type="component" value="Unassembled WGS sequence"/>
</dbReference>
<dbReference type="SMART" id="SM00175">
    <property type="entry name" value="RAB"/>
    <property type="match status" value="1"/>
</dbReference>
<dbReference type="NCBIfam" id="TIGR00231">
    <property type="entry name" value="small_GTP"/>
    <property type="match status" value="1"/>
</dbReference>
<evidence type="ECO:0000256" key="2">
    <source>
        <dbReference type="ARBA" id="ARBA00022741"/>
    </source>
</evidence>
<reference evidence="6 7" key="1">
    <citation type="journal article" date="2023" name="bioRxiv">
        <title>High-quality genome assemblies of four members of thePodospora anserinaspecies complex.</title>
        <authorList>
            <person name="Ament-Velasquez S.L."/>
            <person name="Vogan A.A."/>
            <person name="Wallerman O."/>
            <person name="Hartmann F."/>
            <person name="Gautier V."/>
            <person name="Silar P."/>
            <person name="Giraud T."/>
            <person name="Johannesson H."/>
        </authorList>
    </citation>
    <scope>NUCLEOTIDE SEQUENCE [LARGE SCALE GENOMIC DNA]</scope>
    <source>
        <strain evidence="6 7">CBS 112042</strain>
    </source>
</reference>
<dbReference type="Pfam" id="PF00071">
    <property type="entry name" value="Ras"/>
    <property type="match status" value="1"/>
</dbReference>
<dbReference type="RefSeq" id="XP_062728867.1">
    <property type="nucleotide sequence ID" value="XM_062881683.1"/>
</dbReference>
<dbReference type="InterPro" id="IPR003578">
    <property type="entry name" value="Small_GTPase_Rho"/>
</dbReference>
<keyword evidence="3" id="KW-0342">GTP-binding</keyword>
<evidence type="ECO:0000313" key="6">
    <source>
        <dbReference type="EMBL" id="KAK4639891.1"/>
    </source>
</evidence>